<dbReference type="InterPro" id="IPR019614">
    <property type="entry name" value="SAM-dep_methyl-trfase"/>
</dbReference>
<proteinExistence type="inferred from homology"/>
<evidence type="ECO:0000313" key="10">
    <source>
        <dbReference type="Proteomes" id="UP000053091"/>
    </source>
</evidence>
<dbReference type="CDD" id="cd21153">
    <property type="entry name" value="PUA_RlmI"/>
    <property type="match status" value="1"/>
</dbReference>
<name>A0A0S7C0W7_9BACT</name>
<sequence>MEAAAKIILSKGRDEAVRRFHPWVFSGAISRAEGKPVDGDMVEVCDYQGNTLGYGHACSGSIAVKLFHFGETRPCDDFWYRKLSACLQLRKDVGFAGDLRSNAYRLVFSEGDGLPGLIIDYYNGVAVIQAHSTGMYLSRMHLAEALKRLYGSGLKAIYDKSAEALGKSGAHSEGDGFLYGEESVAEILENGHRFQIDFVNGQKTGFFLDQRDNRAMLGRFANGRKVLNAFCYTGGFSVYALAAGAAHVTSLDSSRKAMDTLEVNLRLNGLETERHESVVDDAKAYLTRMPEDFDLVILDPPAFAKRHADRHKALQGYRYINAAAMKKIKPGGFLFTFSCSQAMNREMFISMAMSAGMEAGRDVRIIHHLGHSADHPVSIFHPEGEYLKGLVLRVE</sequence>
<dbReference type="Pfam" id="PF10672">
    <property type="entry name" value="Methyltrans_SAM"/>
    <property type="match status" value="1"/>
</dbReference>
<dbReference type="CDD" id="cd02440">
    <property type="entry name" value="AdoMet_MTases"/>
    <property type="match status" value="1"/>
</dbReference>
<dbReference type="Gene3D" id="2.30.130.10">
    <property type="entry name" value="PUA domain"/>
    <property type="match status" value="1"/>
</dbReference>
<dbReference type="PATRIC" id="fig|1678841.3.peg.2041"/>
<dbReference type="SUPFAM" id="SSF88697">
    <property type="entry name" value="PUA domain-like"/>
    <property type="match status" value="1"/>
</dbReference>
<dbReference type="Pfam" id="PF17785">
    <property type="entry name" value="PUA_3"/>
    <property type="match status" value="1"/>
</dbReference>
<dbReference type="GO" id="GO:0003723">
    <property type="term" value="F:RNA binding"/>
    <property type="evidence" value="ECO:0007669"/>
    <property type="project" value="InterPro"/>
</dbReference>
<evidence type="ECO:0000313" key="9">
    <source>
        <dbReference type="EMBL" id="GAP43678.1"/>
    </source>
</evidence>
<feature type="domain" description="S-adenosylmethionine-dependent methyltransferase" evidence="7">
    <location>
        <begin position="184"/>
        <end position="346"/>
    </location>
</feature>
<organism evidence="9">
    <name type="scientific">Lentimicrobium saccharophilum</name>
    <dbReference type="NCBI Taxonomy" id="1678841"/>
    <lineage>
        <taxon>Bacteria</taxon>
        <taxon>Pseudomonadati</taxon>
        <taxon>Bacteroidota</taxon>
        <taxon>Bacteroidia</taxon>
        <taxon>Bacteroidales</taxon>
        <taxon>Lentimicrobiaceae</taxon>
        <taxon>Lentimicrobium</taxon>
    </lineage>
</organism>
<dbReference type="CDD" id="cd11572">
    <property type="entry name" value="RlmI_M_like"/>
    <property type="match status" value="1"/>
</dbReference>
<dbReference type="STRING" id="1678841.TBC1_111835"/>
<keyword evidence="3 9" id="KW-0489">Methyltransferase</keyword>
<evidence type="ECO:0000259" key="7">
    <source>
        <dbReference type="Pfam" id="PF10672"/>
    </source>
</evidence>
<dbReference type="Gene3D" id="3.40.50.150">
    <property type="entry name" value="Vaccinia Virus protein VP39"/>
    <property type="match status" value="1"/>
</dbReference>
<dbReference type="RefSeq" id="WP_062041178.1">
    <property type="nucleotide sequence ID" value="NZ_DF968182.1"/>
</dbReference>
<keyword evidence="2" id="KW-0963">Cytoplasm</keyword>
<comment type="subcellular location">
    <subcellularLocation>
        <location evidence="1">Cytoplasm</location>
    </subcellularLocation>
</comment>
<dbReference type="PROSITE" id="PS50890">
    <property type="entry name" value="PUA"/>
    <property type="match status" value="1"/>
</dbReference>
<dbReference type="GO" id="GO:0005737">
    <property type="term" value="C:cytoplasm"/>
    <property type="evidence" value="ECO:0007669"/>
    <property type="project" value="UniProtKB-SubCell"/>
</dbReference>
<dbReference type="EMBL" id="DF968182">
    <property type="protein sequence ID" value="GAP43678.1"/>
    <property type="molecule type" value="Genomic_DNA"/>
</dbReference>
<evidence type="ECO:0000256" key="5">
    <source>
        <dbReference type="ARBA" id="ARBA00022691"/>
    </source>
</evidence>
<feature type="domain" description="RlmI-like PUA" evidence="8">
    <location>
        <begin position="7"/>
        <end position="68"/>
    </location>
</feature>
<evidence type="ECO:0000256" key="3">
    <source>
        <dbReference type="ARBA" id="ARBA00022603"/>
    </source>
</evidence>
<keyword evidence="5" id="KW-0949">S-adenosyl-L-methionine</keyword>
<reference evidence="9" key="1">
    <citation type="journal article" date="2015" name="Genome Announc.">
        <title>Draft Genome Sequence of Bacteroidales Strain TBC1, a Novel Isolate from a Methanogenic Wastewater Treatment System.</title>
        <authorList>
            <person name="Tourlousse D.M."/>
            <person name="Matsuura N."/>
            <person name="Sun L."/>
            <person name="Toyonaga M."/>
            <person name="Kuroda K."/>
            <person name="Ohashi A."/>
            <person name="Cruz R."/>
            <person name="Yamaguchi T."/>
            <person name="Sekiguchi Y."/>
        </authorList>
    </citation>
    <scope>NUCLEOTIDE SEQUENCE [LARGE SCALE GENOMIC DNA]</scope>
    <source>
        <strain evidence="9">TBC1</strain>
    </source>
</reference>
<dbReference type="InterPro" id="IPR029063">
    <property type="entry name" value="SAM-dependent_MTases_sf"/>
</dbReference>
<dbReference type="PANTHER" id="PTHR42873:SF1">
    <property type="entry name" value="S-ADENOSYLMETHIONINE-DEPENDENT METHYLTRANSFERASE DOMAIN-CONTAINING PROTEIN"/>
    <property type="match status" value="1"/>
</dbReference>
<evidence type="ECO:0000256" key="4">
    <source>
        <dbReference type="ARBA" id="ARBA00022679"/>
    </source>
</evidence>
<keyword evidence="10" id="KW-1185">Reference proteome</keyword>
<dbReference type="OrthoDB" id="9805492at2"/>
<dbReference type="SUPFAM" id="SSF53335">
    <property type="entry name" value="S-adenosyl-L-methionine-dependent methyltransferases"/>
    <property type="match status" value="1"/>
</dbReference>
<dbReference type="GO" id="GO:0032259">
    <property type="term" value="P:methylation"/>
    <property type="evidence" value="ECO:0007669"/>
    <property type="project" value="UniProtKB-KW"/>
</dbReference>
<protein>
    <submittedName>
        <fullName evidence="9">23S rRNA G2069 N7-methylase RlmK</fullName>
    </submittedName>
</protein>
<dbReference type="InterPro" id="IPR015947">
    <property type="entry name" value="PUA-like_sf"/>
</dbReference>
<keyword evidence="4" id="KW-0808">Transferase</keyword>
<gene>
    <name evidence="9" type="ORF">TBC1_111835</name>
</gene>
<dbReference type="InterPro" id="IPR041532">
    <property type="entry name" value="RlmI-like_PUA"/>
</dbReference>
<evidence type="ECO:0000256" key="1">
    <source>
        <dbReference type="ARBA" id="ARBA00004496"/>
    </source>
</evidence>
<dbReference type="Gene3D" id="3.30.750.80">
    <property type="entry name" value="RNA methyltransferase domain (HRMD) like"/>
    <property type="match status" value="1"/>
</dbReference>
<dbReference type="InterPro" id="IPR036974">
    <property type="entry name" value="PUA_sf"/>
</dbReference>
<evidence type="ECO:0000256" key="2">
    <source>
        <dbReference type="ARBA" id="ARBA00022490"/>
    </source>
</evidence>
<comment type="similarity">
    <text evidence="6">Belongs to the methyltransferase superfamily. RlmI family.</text>
</comment>
<evidence type="ECO:0000256" key="6">
    <source>
        <dbReference type="ARBA" id="ARBA00038091"/>
    </source>
</evidence>
<dbReference type="GO" id="GO:0008168">
    <property type="term" value="F:methyltransferase activity"/>
    <property type="evidence" value="ECO:0007669"/>
    <property type="project" value="UniProtKB-KW"/>
</dbReference>
<evidence type="ECO:0000259" key="8">
    <source>
        <dbReference type="Pfam" id="PF17785"/>
    </source>
</evidence>
<dbReference type="AlphaFoldDB" id="A0A0S7C0W7"/>
<dbReference type="Proteomes" id="UP000053091">
    <property type="component" value="Unassembled WGS sequence"/>
</dbReference>
<accession>A0A0S7C0W7</accession>
<dbReference type="PANTHER" id="PTHR42873">
    <property type="entry name" value="RIBOSOMAL RNA LARGE SUBUNIT METHYLTRANSFERASE"/>
    <property type="match status" value="1"/>
</dbReference>